<keyword evidence="3" id="KW-1185">Reference proteome</keyword>
<comment type="caution">
    <text evidence="2">The sequence shown here is derived from an EMBL/GenBank/DDBJ whole genome shotgun (WGS) entry which is preliminary data.</text>
</comment>
<reference evidence="2 3" key="1">
    <citation type="journal article" date="2012" name="FEBS Lett.">
        <title>Anammox organism KSU-1 expresses a NirK-type copper-containing nitrite reductase instead of a NirS-type with cytochrome cd1.</title>
        <authorList>
            <person name="Hira D."/>
            <person name="Toh H."/>
            <person name="Migita C.T."/>
            <person name="Okubo H."/>
            <person name="Nishiyama T."/>
            <person name="Hattori M."/>
            <person name="Furukawa K."/>
            <person name="Fujii T."/>
        </authorList>
    </citation>
    <scope>NUCLEOTIDE SEQUENCE [LARGE SCALE GENOMIC DNA]</scope>
</reference>
<accession>I3IKQ7</accession>
<gene>
    <name evidence="2" type="ORF">KSU1_C0706</name>
</gene>
<evidence type="ECO:0000313" key="3">
    <source>
        <dbReference type="Proteomes" id="UP000002985"/>
    </source>
</evidence>
<organism evidence="2 3">
    <name type="scientific">Candidatus Jettenia caeni</name>
    <dbReference type="NCBI Taxonomy" id="247490"/>
    <lineage>
        <taxon>Bacteria</taxon>
        <taxon>Pseudomonadati</taxon>
        <taxon>Planctomycetota</taxon>
        <taxon>Candidatus Brocadiia</taxon>
        <taxon>Candidatus Brocadiales</taxon>
        <taxon>Candidatus Brocadiaceae</taxon>
        <taxon>Candidatus Jettenia</taxon>
    </lineage>
</organism>
<name>I3IKQ7_9BACT</name>
<dbReference type="AlphaFoldDB" id="I3IKQ7"/>
<keyword evidence="1" id="KW-1133">Transmembrane helix</keyword>
<sequence length="57" mass="6653">MSKIQKCAFLSNEAFPVPEYKLQEFIYHYPLIPYFSGITLYAIPFSLNSQRVGISQY</sequence>
<feature type="transmembrane region" description="Helical" evidence="1">
    <location>
        <begin position="26"/>
        <end position="47"/>
    </location>
</feature>
<keyword evidence="1" id="KW-0472">Membrane</keyword>
<dbReference type="EMBL" id="BAFH01000003">
    <property type="protein sequence ID" value="GAB62302.1"/>
    <property type="molecule type" value="Genomic_DNA"/>
</dbReference>
<evidence type="ECO:0000256" key="1">
    <source>
        <dbReference type="SAM" id="Phobius"/>
    </source>
</evidence>
<dbReference type="Proteomes" id="UP000002985">
    <property type="component" value="Unassembled WGS sequence"/>
</dbReference>
<evidence type="ECO:0000313" key="2">
    <source>
        <dbReference type="EMBL" id="GAB62302.1"/>
    </source>
</evidence>
<keyword evidence="1" id="KW-0812">Transmembrane</keyword>
<protein>
    <submittedName>
        <fullName evidence="2">Uncharacterized protein</fullName>
    </submittedName>
</protein>
<proteinExistence type="predicted"/>